<dbReference type="EMBL" id="JAROKS010000014">
    <property type="protein sequence ID" value="KAK1797410.1"/>
    <property type="molecule type" value="Genomic_DNA"/>
</dbReference>
<feature type="non-terminal residue" evidence="2">
    <location>
        <position position="1"/>
    </location>
</feature>
<evidence type="ECO:0000256" key="1">
    <source>
        <dbReference type="SAM" id="MobiDB-lite"/>
    </source>
</evidence>
<accession>A0AAD8ZE75</accession>
<comment type="caution">
    <text evidence="2">The sequence shown here is derived from an EMBL/GenBank/DDBJ whole genome shotgun (WGS) entry which is preliminary data.</text>
</comment>
<reference evidence="2" key="1">
    <citation type="submission" date="2023-03" db="EMBL/GenBank/DDBJ databases">
        <title>Electrophorus voltai genome.</title>
        <authorList>
            <person name="Bian C."/>
        </authorList>
    </citation>
    <scope>NUCLEOTIDE SEQUENCE</scope>
    <source>
        <strain evidence="2">CB-2022</strain>
        <tissue evidence="2">Muscle</tissue>
    </source>
</reference>
<proteinExistence type="predicted"/>
<feature type="compositionally biased region" description="Polar residues" evidence="1">
    <location>
        <begin position="170"/>
        <end position="182"/>
    </location>
</feature>
<dbReference type="Proteomes" id="UP001239994">
    <property type="component" value="Unassembled WGS sequence"/>
</dbReference>
<feature type="region of interest" description="Disordered" evidence="1">
    <location>
        <begin position="160"/>
        <end position="182"/>
    </location>
</feature>
<dbReference type="AlphaFoldDB" id="A0AAD8ZE75"/>
<feature type="region of interest" description="Disordered" evidence="1">
    <location>
        <begin position="1"/>
        <end position="124"/>
    </location>
</feature>
<keyword evidence="3" id="KW-1185">Reference proteome</keyword>
<gene>
    <name evidence="2" type="ORF">P4O66_008773</name>
</gene>
<sequence length="182" mass="19547">MTPDPAPVYDTPDDMTPDPAPVHDPPDDMTPDPAPVHDTPDDMTPDPAPVHDTPDDMTPDPAPVHDTPDDMTPDPAPVHDTPDDMTPDPAVTWRSLSPQEHPRGSLPPRLWADPTSLTGGSAEGKGFELPLSPLEIPILHPTTLSLVGVVPLIPPRPRLNSLPFPERSRSSPNVLGSSQHCR</sequence>
<name>A0AAD8ZE75_9TELE</name>
<evidence type="ECO:0000313" key="2">
    <source>
        <dbReference type="EMBL" id="KAK1797410.1"/>
    </source>
</evidence>
<organism evidence="2 3">
    <name type="scientific">Electrophorus voltai</name>
    <dbReference type="NCBI Taxonomy" id="2609070"/>
    <lineage>
        <taxon>Eukaryota</taxon>
        <taxon>Metazoa</taxon>
        <taxon>Chordata</taxon>
        <taxon>Craniata</taxon>
        <taxon>Vertebrata</taxon>
        <taxon>Euteleostomi</taxon>
        <taxon>Actinopterygii</taxon>
        <taxon>Neopterygii</taxon>
        <taxon>Teleostei</taxon>
        <taxon>Ostariophysi</taxon>
        <taxon>Gymnotiformes</taxon>
        <taxon>Gymnotoidei</taxon>
        <taxon>Gymnotidae</taxon>
        <taxon>Electrophorus</taxon>
    </lineage>
</organism>
<protein>
    <submittedName>
        <fullName evidence="2">Uncharacterized protein</fullName>
    </submittedName>
</protein>
<evidence type="ECO:0000313" key="3">
    <source>
        <dbReference type="Proteomes" id="UP001239994"/>
    </source>
</evidence>